<dbReference type="InterPro" id="IPR050725">
    <property type="entry name" value="CysQ/Inositol_MonoPase"/>
</dbReference>
<dbReference type="GO" id="GO:0008441">
    <property type="term" value="F:3'(2'),5'-bisphosphate nucleotidase activity"/>
    <property type="evidence" value="ECO:0007669"/>
    <property type="project" value="InterPro"/>
</dbReference>
<dbReference type="AlphaFoldDB" id="A0A382E0X6"/>
<evidence type="ECO:0000256" key="2">
    <source>
        <dbReference type="ARBA" id="ARBA00022519"/>
    </source>
</evidence>
<protein>
    <recommendedName>
        <fullName evidence="8">3'(2'),5'-bisphosphate nucleotidase</fullName>
    </recommendedName>
</protein>
<dbReference type="PANTHER" id="PTHR43028">
    <property type="entry name" value="3'(2'),5'-BISPHOSPHATE NUCLEOTIDASE 1"/>
    <property type="match status" value="1"/>
</dbReference>
<evidence type="ECO:0000256" key="6">
    <source>
        <dbReference type="ARBA" id="ARBA00023136"/>
    </source>
</evidence>
<dbReference type="EMBL" id="UINC01041811">
    <property type="protein sequence ID" value="SVB43593.1"/>
    <property type="molecule type" value="Genomic_DNA"/>
</dbReference>
<dbReference type="GO" id="GO:0000287">
    <property type="term" value="F:magnesium ion binding"/>
    <property type="evidence" value="ECO:0007669"/>
    <property type="project" value="InterPro"/>
</dbReference>
<keyword evidence="5" id="KW-0460">Magnesium</keyword>
<evidence type="ECO:0000256" key="5">
    <source>
        <dbReference type="ARBA" id="ARBA00022842"/>
    </source>
</evidence>
<dbReference type="PANTHER" id="PTHR43028:SF5">
    <property type="entry name" value="3'(2'),5'-BISPHOSPHATE NUCLEOTIDASE 1"/>
    <property type="match status" value="1"/>
</dbReference>
<organism evidence="7">
    <name type="scientific">marine metagenome</name>
    <dbReference type="NCBI Taxonomy" id="408172"/>
    <lineage>
        <taxon>unclassified sequences</taxon>
        <taxon>metagenomes</taxon>
        <taxon>ecological metagenomes</taxon>
    </lineage>
</organism>
<evidence type="ECO:0000256" key="1">
    <source>
        <dbReference type="ARBA" id="ARBA00022475"/>
    </source>
</evidence>
<dbReference type="InterPro" id="IPR006240">
    <property type="entry name" value="CysQ"/>
</dbReference>
<reference evidence="7" key="1">
    <citation type="submission" date="2018-05" db="EMBL/GenBank/DDBJ databases">
        <authorList>
            <person name="Lanie J.A."/>
            <person name="Ng W.-L."/>
            <person name="Kazmierczak K.M."/>
            <person name="Andrzejewski T.M."/>
            <person name="Davidsen T.M."/>
            <person name="Wayne K.J."/>
            <person name="Tettelin H."/>
            <person name="Glass J.I."/>
            <person name="Rusch D."/>
            <person name="Podicherti R."/>
            <person name="Tsui H.-C.T."/>
            <person name="Winkler M.E."/>
        </authorList>
    </citation>
    <scope>NUCLEOTIDE SEQUENCE</scope>
</reference>
<accession>A0A382E0X6</accession>
<dbReference type="CDD" id="cd01638">
    <property type="entry name" value="CysQ"/>
    <property type="match status" value="1"/>
</dbReference>
<dbReference type="Gene3D" id="3.30.540.10">
    <property type="entry name" value="Fructose-1,6-Bisphosphatase, subunit A, domain 1"/>
    <property type="match status" value="1"/>
</dbReference>
<dbReference type="PRINTS" id="PR00377">
    <property type="entry name" value="IMPHPHTASES"/>
</dbReference>
<dbReference type="GO" id="GO:0000103">
    <property type="term" value="P:sulfate assimilation"/>
    <property type="evidence" value="ECO:0007669"/>
    <property type="project" value="TreeGrafter"/>
</dbReference>
<evidence type="ECO:0000256" key="4">
    <source>
        <dbReference type="ARBA" id="ARBA00022801"/>
    </source>
</evidence>
<dbReference type="SUPFAM" id="SSF56655">
    <property type="entry name" value="Carbohydrate phosphatase"/>
    <property type="match status" value="1"/>
</dbReference>
<evidence type="ECO:0000256" key="3">
    <source>
        <dbReference type="ARBA" id="ARBA00022723"/>
    </source>
</evidence>
<dbReference type="Pfam" id="PF00459">
    <property type="entry name" value="Inositol_P"/>
    <property type="match status" value="1"/>
</dbReference>
<dbReference type="NCBIfam" id="TIGR01331">
    <property type="entry name" value="bisphos_cysQ"/>
    <property type="match status" value="1"/>
</dbReference>
<keyword evidence="3" id="KW-0479">Metal-binding</keyword>
<keyword evidence="2" id="KW-0997">Cell inner membrane</keyword>
<dbReference type="Gene3D" id="3.40.190.80">
    <property type="match status" value="1"/>
</dbReference>
<gene>
    <name evidence="7" type="ORF">METZ01_LOCUS196447</name>
</gene>
<sequence length="268" mass="29416">MITTPLNDELINSVKSIAVEAGSAIMDVYHTDYDIQIKTDNSPVTEADKKANTIISNKLNQLSPDIPILSEEGHNIPFSERSNWTSFWLIDPLDGTKEFIKKNDEFTVNIALIENGKPIFGVVYAPALDILYWGEVGEGAYKKSGGSIRVKINVLDELSNPVIVAGSRSHPSERMNAFMGQFKESEVRPMGSSLKVCLVADGSVHLYPRLGPTMEWDTGASHAILKASGGEAIIHGTNEPLRYNKENLLNPEFIASSSNMMATINHLN</sequence>
<dbReference type="HAMAP" id="MF_02095">
    <property type="entry name" value="CysQ"/>
    <property type="match status" value="1"/>
</dbReference>
<dbReference type="PROSITE" id="PS00629">
    <property type="entry name" value="IMP_1"/>
    <property type="match status" value="1"/>
</dbReference>
<proteinExistence type="inferred from homology"/>
<dbReference type="InterPro" id="IPR020583">
    <property type="entry name" value="Inositol_monoP_metal-BS"/>
</dbReference>
<evidence type="ECO:0000313" key="7">
    <source>
        <dbReference type="EMBL" id="SVB43593.1"/>
    </source>
</evidence>
<dbReference type="GO" id="GO:0050427">
    <property type="term" value="P:3'-phosphoadenosine 5'-phosphosulfate metabolic process"/>
    <property type="evidence" value="ECO:0007669"/>
    <property type="project" value="TreeGrafter"/>
</dbReference>
<dbReference type="FunFam" id="3.30.540.10:FF:000007">
    <property type="entry name" value="3'(2'),5'-bisphosphate nucleotidase CysQ"/>
    <property type="match status" value="1"/>
</dbReference>
<dbReference type="InterPro" id="IPR000760">
    <property type="entry name" value="Inositol_monophosphatase-like"/>
</dbReference>
<keyword evidence="4" id="KW-0378">Hydrolase</keyword>
<name>A0A382E0X6_9ZZZZ</name>
<evidence type="ECO:0008006" key="8">
    <source>
        <dbReference type="Google" id="ProtNLM"/>
    </source>
</evidence>
<keyword evidence="1" id="KW-1003">Cell membrane</keyword>
<keyword evidence="6" id="KW-0472">Membrane</keyword>